<keyword evidence="2" id="KW-1185">Reference proteome</keyword>
<protein>
    <recommendedName>
        <fullName evidence="3">L,D-transpeptidase</fullName>
    </recommendedName>
</protein>
<gene>
    <name evidence="1" type="ORF">DJFAAGMI_01178</name>
</gene>
<sequence>MGMARDRSVPEKPLTMPIHSLQCVLLLTLAAPLIATAERDKELALTVQAAGLNQWIGLTGDNRQRPYLIVDKHSAHMWIYDKQGKLLASSAVLLGSAVGDTSVEDIGTRPFSRIKPHEKTTPAGRFFLEAGMNTDGESVFWIDYSAAVSIHRVRPGQPGDKRLQRLMSETISDNRITFGCINVPISIYNRNIDELFKISGGYAYILPEVMEINRAFPFLHSLVLRPPEQEARTRIPSPVNLLMLETPVYLFTRSNL</sequence>
<evidence type="ECO:0000313" key="2">
    <source>
        <dbReference type="Proteomes" id="UP001647436"/>
    </source>
</evidence>
<organism evidence="1 2">
    <name type="scientific">Comamonas brasiliensis</name>
    <dbReference type="NCBI Taxonomy" id="1812482"/>
    <lineage>
        <taxon>Bacteria</taxon>
        <taxon>Pseudomonadati</taxon>
        <taxon>Pseudomonadota</taxon>
        <taxon>Betaproteobacteria</taxon>
        <taxon>Burkholderiales</taxon>
        <taxon>Comamonadaceae</taxon>
        <taxon>Comamonas</taxon>
    </lineage>
</organism>
<reference evidence="1 2" key="1">
    <citation type="submission" date="2020-03" db="EMBL/GenBank/DDBJ databases">
        <title>The role of nitrogen metabolism on polyethylene biodegradation.</title>
        <authorList>
            <person name="Peixoto J."/>
            <person name="Vizzotto C.S."/>
            <person name="Ramos A."/>
            <person name="Alves G."/>
            <person name="Steindorff A."/>
            <person name="Kruger R."/>
        </authorList>
    </citation>
    <scope>NUCLEOTIDE SEQUENCE [LARGE SCALE GENOMIC DNA]</scope>
    <source>
        <strain evidence="1 2">PE63</strain>
    </source>
</reference>
<proteinExistence type="predicted"/>
<name>A0ABS5LQ80_9BURK</name>
<dbReference type="EMBL" id="JAANES010000001">
    <property type="protein sequence ID" value="MBS3018446.1"/>
    <property type="molecule type" value="Genomic_DNA"/>
</dbReference>
<accession>A0ABS5LQ80</accession>
<evidence type="ECO:0008006" key="3">
    <source>
        <dbReference type="Google" id="ProtNLM"/>
    </source>
</evidence>
<evidence type="ECO:0000313" key="1">
    <source>
        <dbReference type="EMBL" id="MBS3018446.1"/>
    </source>
</evidence>
<comment type="caution">
    <text evidence="1">The sequence shown here is derived from an EMBL/GenBank/DDBJ whole genome shotgun (WGS) entry which is preliminary data.</text>
</comment>
<dbReference type="RefSeq" id="WP_211456313.1">
    <property type="nucleotide sequence ID" value="NZ_JAANES010000001.1"/>
</dbReference>
<dbReference type="Proteomes" id="UP001647436">
    <property type="component" value="Unassembled WGS sequence"/>
</dbReference>